<proteinExistence type="predicted"/>
<dbReference type="AlphaFoldDB" id="X0VCW5"/>
<reference evidence="1" key="1">
    <citation type="journal article" date="2014" name="Front. Microbiol.">
        <title>High frequency of phylogenetically diverse reductive dehalogenase-homologous genes in deep subseafloor sedimentary metagenomes.</title>
        <authorList>
            <person name="Kawai M."/>
            <person name="Futagami T."/>
            <person name="Toyoda A."/>
            <person name="Takaki Y."/>
            <person name="Nishi S."/>
            <person name="Hori S."/>
            <person name="Arai W."/>
            <person name="Tsubouchi T."/>
            <person name="Morono Y."/>
            <person name="Uchiyama I."/>
            <person name="Ito T."/>
            <person name="Fujiyama A."/>
            <person name="Inagaki F."/>
            <person name="Takami H."/>
        </authorList>
    </citation>
    <scope>NUCLEOTIDE SEQUENCE</scope>
    <source>
        <strain evidence="1">Expedition CK06-06</strain>
    </source>
</reference>
<sequence length="282" mass="33175">RYDRKYIFYGLSGFVELNEYHTLGMFYLRSKDYINGNIFDEVDRMQTRAFRIKNNTIDSTTVDISSNDTLYEDIIDTLTKYNWISEYLDPSMDLVNLYDHFDLYKDHVLGLRYQFLNVKPSSSIPSRVDNVFLNLLFYNCTYNIEYNVAGTDSIYKIEEDKQIWIQLDADGNQIPFYSSITENKDYFSLNIGCLERFPLPGNNLLIRPPKGLGTRHFITGNMFFGSMNRKIAEYAYLYPLKYRACHFLRGYPYSFDPIDTVTQTSNLSVYAIDEFNIQYVDS</sequence>
<feature type="non-terminal residue" evidence="1">
    <location>
        <position position="1"/>
    </location>
</feature>
<dbReference type="EMBL" id="BARS01016179">
    <property type="protein sequence ID" value="GAF98410.1"/>
    <property type="molecule type" value="Genomic_DNA"/>
</dbReference>
<gene>
    <name evidence="1" type="ORF">S01H1_26672</name>
</gene>
<name>X0VCW5_9ZZZZ</name>
<evidence type="ECO:0000313" key="1">
    <source>
        <dbReference type="EMBL" id="GAF98410.1"/>
    </source>
</evidence>
<accession>X0VCW5</accession>
<comment type="caution">
    <text evidence="1">The sequence shown here is derived from an EMBL/GenBank/DDBJ whole genome shotgun (WGS) entry which is preliminary data.</text>
</comment>
<protein>
    <submittedName>
        <fullName evidence="1">Uncharacterized protein</fullName>
    </submittedName>
</protein>
<organism evidence="1">
    <name type="scientific">marine sediment metagenome</name>
    <dbReference type="NCBI Taxonomy" id="412755"/>
    <lineage>
        <taxon>unclassified sequences</taxon>
        <taxon>metagenomes</taxon>
        <taxon>ecological metagenomes</taxon>
    </lineage>
</organism>
<feature type="non-terminal residue" evidence="1">
    <location>
        <position position="282"/>
    </location>
</feature>